<evidence type="ECO:0000313" key="2">
    <source>
        <dbReference type="EMBL" id="KAG2186514.1"/>
    </source>
</evidence>
<evidence type="ECO:0000313" key="3">
    <source>
        <dbReference type="Proteomes" id="UP000612746"/>
    </source>
</evidence>
<dbReference type="AlphaFoldDB" id="A0A8H7Q7F6"/>
<evidence type="ECO:0000256" key="1">
    <source>
        <dbReference type="SAM" id="MobiDB-lite"/>
    </source>
</evidence>
<accession>A0A8H7Q7F6</accession>
<dbReference type="EMBL" id="JAEPRA010000004">
    <property type="protein sequence ID" value="KAG2186514.1"/>
    <property type="molecule type" value="Genomic_DNA"/>
</dbReference>
<dbReference type="Proteomes" id="UP000612746">
    <property type="component" value="Unassembled WGS sequence"/>
</dbReference>
<protein>
    <submittedName>
        <fullName evidence="2">Uncharacterized protein</fullName>
    </submittedName>
</protein>
<name>A0A8H7Q7F6_9FUNG</name>
<keyword evidence="3" id="KW-1185">Reference proteome</keyword>
<feature type="region of interest" description="Disordered" evidence="1">
    <location>
        <begin position="37"/>
        <end position="70"/>
    </location>
</feature>
<sequence>MKAVAPHERIQCVLAKRRITPPSVYALAAVTAEGGGAIPTFHKGLRRPDDKHDSRSTIKASGADQLQEAN</sequence>
<comment type="caution">
    <text evidence="2">The sequence shown here is derived from an EMBL/GenBank/DDBJ whole genome shotgun (WGS) entry which is preliminary data.</text>
</comment>
<organism evidence="2 3">
    <name type="scientific">Umbelopsis vinacea</name>
    <dbReference type="NCBI Taxonomy" id="44442"/>
    <lineage>
        <taxon>Eukaryota</taxon>
        <taxon>Fungi</taxon>
        <taxon>Fungi incertae sedis</taxon>
        <taxon>Mucoromycota</taxon>
        <taxon>Mucoromycotina</taxon>
        <taxon>Umbelopsidomycetes</taxon>
        <taxon>Umbelopsidales</taxon>
        <taxon>Umbelopsidaceae</taxon>
        <taxon>Umbelopsis</taxon>
    </lineage>
</organism>
<reference evidence="2" key="1">
    <citation type="submission" date="2020-12" db="EMBL/GenBank/DDBJ databases">
        <title>Metabolic potential, ecology and presence of endohyphal bacteria is reflected in genomic diversity of Mucoromycotina.</title>
        <authorList>
            <person name="Muszewska A."/>
            <person name="Okrasinska A."/>
            <person name="Steczkiewicz K."/>
            <person name="Drgas O."/>
            <person name="Orlowska M."/>
            <person name="Perlinska-Lenart U."/>
            <person name="Aleksandrzak-Piekarczyk T."/>
            <person name="Szatraj K."/>
            <person name="Zielenkiewicz U."/>
            <person name="Pilsyk S."/>
            <person name="Malc E."/>
            <person name="Mieczkowski P."/>
            <person name="Kruszewska J.S."/>
            <person name="Biernat P."/>
            <person name="Pawlowska J."/>
        </authorList>
    </citation>
    <scope>NUCLEOTIDE SEQUENCE</scope>
    <source>
        <strain evidence="2">WA0000051536</strain>
    </source>
</reference>
<proteinExistence type="predicted"/>
<gene>
    <name evidence="2" type="ORF">INT44_002736</name>
</gene>
<feature type="compositionally biased region" description="Basic and acidic residues" evidence="1">
    <location>
        <begin position="46"/>
        <end position="56"/>
    </location>
</feature>